<dbReference type="GO" id="GO:0008829">
    <property type="term" value="F:dCTP deaminase activity"/>
    <property type="evidence" value="ECO:0007669"/>
    <property type="project" value="InterPro"/>
</dbReference>
<dbReference type="InterPro" id="IPR010550">
    <property type="entry name" value="DCD_N"/>
</dbReference>
<dbReference type="EMBL" id="PCXM01000026">
    <property type="protein sequence ID" value="PIR40139.1"/>
    <property type="molecule type" value="Genomic_DNA"/>
</dbReference>
<feature type="domain" description="2'-deoxycytidine 5'-triphosphate deaminase N-terminal" evidence="2">
    <location>
        <begin position="5"/>
        <end position="160"/>
    </location>
</feature>
<evidence type="ECO:0000259" key="2">
    <source>
        <dbReference type="Pfam" id="PF06559"/>
    </source>
</evidence>
<dbReference type="Pfam" id="PF06559">
    <property type="entry name" value="DCD_N"/>
    <property type="match status" value="1"/>
</dbReference>
<dbReference type="Proteomes" id="UP000230828">
    <property type="component" value="Unassembled WGS sequence"/>
</dbReference>
<organism evidence="4 5">
    <name type="scientific">Candidatus Zambryskibacteria bacterium CG10_big_fil_rev_8_21_14_0_10_34_34</name>
    <dbReference type="NCBI Taxonomy" id="1975114"/>
    <lineage>
        <taxon>Bacteria</taxon>
        <taxon>Candidatus Zambryskiibacteriota</taxon>
    </lineage>
</organism>
<evidence type="ECO:0000256" key="1">
    <source>
        <dbReference type="SAM" id="MobiDB-lite"/>
    </source>
</evidence>
<dbReference type="Gene3D" id="2.70.40.10">
    <property type="match status" value="2"/>
</dbReference>
<dbReference type="PANTHER" id="PTHR42680">
    <property type="entry name" value="DCTP DEAMINASE"/>
    <property type="match status" value="1"/>
</dbReference>
<proteinExistence type="predicted"/>
<dbReference type="GO" id="GO:0009394">
    <property type="term" value="P:2'-deoxyribonucleotide metabolic process"/>
    <property type="evidence" value="ECO:0007669"/>
    <property type="project" value="InterPro"/>
</dbReference>
<gene>
    <name evidence="4" type="ORF">COV33_01445</name>
</gene>
<dbReference type="InterPro" id="IPR053811">
    <property type="entry name" value="DCD_C"/>
</dbReference>
<accession>A0A2H0R0V1</accession>
<dbReference type="SUPFAM" id="SSF51283">
    <property type="entry name" value="dUTPase-like"/>
    <property type="match status" value="2"/>
</dbReference>
<dbReference type="AlphaFoldDB" id="A0A2H0R0V1"/>
<feature type="compositionally biased region" description="Polar residues" evidence="1">
    <location>
        <begin position="350"/>
        <end position="359"/>
    </location>
</feature>
<dbReference type="InterPro" id="IPR036157">
    <property type="entry name" value="dUTPase-like_sf"/>
</dbReference>
<feature type="domain" description="2'-deoxycytidine 5'-triphosphate deaminase C-terminal" evidence="3">
    <location>
        <begin position="205"/>
        <end position="366"/>
    </location>
</feature>
<comment type="caution">
    <text evidence="4">The sequence shown here is derived from an EMBL/GenBank/DDBJ whole genome shotgun (WGS) entry which is preliminary data.</text>
</comment>
<evidence type="ECO:0000313" key="4">
    <source>
        <dbReference type="EMBL" id="PIR40139.1"/>
    </source>
</evidence>
<sequence length="370" mass="42153">MEYGGALPSQLLKELVNSGFLTGVEEKNIRPGSIDPPLTMEGYRVKGAFLPRPKETVEQAIERVEGVSVREGSILEKGCCYIFRLAMDVIELPKRLYGYCNPKSSSGRIDIHVRLLADNVSRYDYIPRGYAGSLWIMIVPKTFPVIVYEGITLNQIRFCNQDTRFDELRLEFAFKNRGGVIFDQSGTMLNYENIVHSDNDGSILLTLGLNFPVPGFEAIETREPIELNRVDYYDPERFFRPVILFEQGKSIILRDNAFYILSTKEFVRIPENMACEMRPMDERSGDLRSHYAGFVDPGWGVGSDNDGRGRPLTLEVRSFDNGLIICDGQPISKIRLEKMLETPKKHYDQMNPTYGQQSGPKLGKYFKKDK</sequence>
<evidence type="ECO:0000259" key="3">
    <source>
        <dbReference type="Pfam" id="PF22569"/>
    </source>
</evidence>
<protein>
    <recommendedName>
        <fullName evidence="6">2'-deoxycytidine 5'-triphosphate deaminase</fullName>
    </recommendedName>
</protein>
<feature type="region of interest" description="Disordered" evidence="1">
    <location>
        <begin position="347"/>
        <end position="370"/>
    </location>
</feature>
<evidence type="ECO:0008006" key="6">
    <source>
        <dbReference type="Google" id="ProtNLM"/>
    </source>
</evidence>
<dbReference type="PANTHER" id="PTHR42680:SF3">
    <property type="entry name" value="DCTP DEAMINASE"/>
    <property type="match status" value="1"/>
</dbReference>
<dbReference type="Pfam" id="PF22569">
    <property type="entry name" value="DCD_C"/>
    <property type="match status" value="1"/>
</dbReference>
<reference evidence="4 5" key="1">
    <citation type="submission" date="2017-09" db="EMBL/GenBank/DDBJ databases">
        <title>Depth-based differentiation of microbial function through sediment-hosted aquifers and enrichment of novel symbionts in the deep terrestrial subsurface.</title>
        <authorList>
            <person name="Probst A.J."/>
            <person name="Ladd B."/>
            <person name="Jarett J.K."/>
            <person name="Geller-Mcgrath D.E."/>
            <person name="Sieber C.M."/>
            <person name="Emerson J.B."/>
            <person name="Anantharaman K."/>
            <person name="Thomas B.C."/>
            <person name="Malmstrom R."/>
            <person name="Stieglmeier M."/>
            <person name="Klingl A."/>
            <person name="Woyke T."/>
            <person name="Ryan C.M."/>
            <person name="Banfield J.F."/>
        </authorList>
    </citation>
    <scope>NUCLEOTIDE SEQUENCE [LARGE SCALE GENOMIC DNA]</scope>
    <source>
        <strain evidence="4">CG10_big_fil_rev_8_21_14_0_10_34_34</strain>
    </source>
</reference>
<evidence type="ECO:0000313" key="5">
    <source>
        <dbReference type="Proteomes" id="UP000230828"/>
    </source>
</evidence>
<name>A0A2H0R0V1_9BACT</name>